<comment type="caution">
    <text evidence="4">The sequence shown here is derived from an EMBL/GenBank/DDBJ whole genome shotgun (WGS) entry which is preliminary data.</text>
</comment>
<dbReference type="EMBL" id="JAVHJL010000012">
    <property type="protein sequence ID" value="KAK6495497.1"/>
    <property type="molecule type" value="Genomic_DNA"/>
</dbReference>
<sequence length="517" mass="56412">MSSRTFNCNAPGCTGSFETRTKLAEHRRSVHQTEVSLTFKDNVSRIVQRGGDGDFYCPICNFHHANANTFRMHGNRHRSTQANTVSLVHSAGGASISIATPIVDDMLTFAPTPEEDPEPSQPMFPARSPVPMSPLAKSPPAKSPALDVQPGEPEADPGQQFGSMSPGIMSPRSSQPAPVPHPTSTGSTPPVRPQRPAQPARKASAPKVRRLSSRPTEVRSPIPGASPIRGRSPEPARSSSVPLPELKLVPAAPKITRETAPRILSSSPLWIPSISTTWGEYGDPGFIRRMIALTTLDSGDDQCFDYFQKRMASNLEIAYQKTVDASIDDQRRLLTSIGCLGASRGRGSKIIKGPTLDTRATIIESNNLGTSYVVRILDEDIPFEGLEGKVLNMAMSFNNSFDDLLGNRPASAYMIALEGIETDLRRVGTRWIPLDEKAALACSLDADEFRRMTRGRLRLVSDVMNFLNTEDVRIYSGWVMVACWEAESGLFLIVRNYFPEDGDADAAGEVPVRIQAQ</sequence>
<evidence type="ECO:0000256" key="1">
    <source>
        <dbReference type="PROSITE-ProRule" id="PRU00042"/>
    </source>
</evidence>
<keyword evidence="1" id="KW-0479">Metal-binding</keyword>
<organism evidence="4 5">
    <name type="scientific">Arthrobotrys musiformis</name>
    <dbReference type="NCBI Taxonomy" id="47236"/>
    <lineage>
        <taxon>Eukaryota</taxon>
        <taxon>Fungi</taxon>
        <taxon>Dikarya</taxon>
        <taxon>Ascomycota</taxon>
        <taxon>Pezizomycotina</taxon>
        <taxon>Orbiliomycetes</taxon>
        <taxon>Orbiliales</taxon>
        <taxon>Orbiliaceae</taxon>
        <taxon>Arthrobotrys</taxon>
    </lineage>
</organism>
<accession>A0AAV9VRQ5</accession>
<gene>
    <name evidence="4" type="ORF">TWF481_002547</name>
</gene>
<feature type="compositionally biased region" description="Polar residues" evidence="2">
    <location>
        <begin position="171"/>
        <end position="188"/>
    </location>
</feature>
<dbReference type="SMART" id="SM00355">
    <property type="entry name" value="ZnF_C2H2"/>
    <property type="match status" value="2"/>
</dbReference>
<keyword evidence="5" id="KW-1185">Reference proteome</keyword>
<evidence type="ECO:0000259" key="3">
    <source>
        <dbReference type="PROSITE" id="PS50157"/>
    </source>
</evidence>
<feature type="domain" description="C2H2-type" evidence="3">
    <location>
        <begin position="6"/>
        <end position="36"/>
    </location>
</feature>
<proteinExistence type="predicted"/>
<evidence type="ECO:0000313" key="4">
    <source>
        <dbReference type="EMBL" id="KAK6495497.1"/>
    </source>
</evidence>
<dbReference type="InterPro" id="IPR013087">
    <property type="entry name" value="Znf_C2H2_type"/>
</dbReference>
<keyword evidence="1" id="KW-0863">Zinc-finger</keyword>
<reference evidence="4 5" key="1">
    <citation type="submission" date="2023-08" db="EMBL/GenBank/DDBJ databases">
        <authorList>
            <person name="Palmer J.M."/>
        </authorList>
    </citation>
    <scope>NUCLEOTIDE SEQUENCE [LARGE SCALE GENOMIC DNA]</scope>
    <source>
        <strain evidence="4 5">TWF481</strain>
    </source>
</reference>
<dbReference type="Proteomes" id="UP001370758">
    <property type="component" value="Unassembled WGS sequence"/>
</dbReference>
<protein>
    <recommendedName>
        <fullName evidence="3">C2H2-type domain-containing protein</fullName>
    </recommendedName>
</protein>
<evidence type="ECO:0000256" key="2">
    <source>
        <dbReference type="SAM" id="MobiDB-lite"/>
    </source>
</evidence>
<name>A0AAV9VRQ5_9PEZI</name>
<feature type="compositionally biased region" description="Low complexity" evidence="2">
    <location>
        <begin position="133"/>
        <end position="146"/>
    </location>
</feature>
<dbReference type="AlphaFoldDB" id="A0AAV9VRQ5"/>
<dbReference type="GO" id="GO:0008270">
    <property type="term" value="F:zinc ion binding"/>
    <property type="evidence" value="ECO:0007669"/>
    <property type="project" value="UniProtKB-KW"/>
</dbReference>
<dbReference type="Gene3D" id="3.30.160.60">
    <property type="entry name" value="Classic Zinc Finger"/>
    <property type="match status" value="1"/>
</dbReference>
<feature type="region of interest" description="Disordered" evidence="2">
    <location>
        <begin position="108"/>
        <end position="242"/>
    </location>
</feature>
<keyword evidence="1" id="KW-0862">Zinc</keyword>
<dbReference type="PROSITE" id="PS50157">
    <property type="entry name" value="ZINC_FINGER_C2H2_2"/>
    <property type="match status" value="1"/>
</dbReference>
<evidence type="ECO:0000313" key="5">
    <source>
        <dbReference type="Proteomes" id="UP001370758"/>
    </source>
</evidence>
<dbReference type="PROSITE" id="PS00028">
    <property type="entry name" value="ZINC_FINGER_C2H2_1"/>
    <property type="match status" value="1"/>
</dbReference>
<feature type="compositionally biased region" description="Low complexity" evidence="2">
    <location>
        <begin position="194"/>
        <end position="206"/>
    </location>
</feature>